<evidence type="ECO:0000256" key="3">
    <source>
        <dbReference type="ARBA" id="ARBA00022989"/>
    </source>
</evidence>
<dbReference type="Gene3D" id="1.20.1250.20">
    <property type="entry name" value="MFS general substrate transporter like domains"/>
    <property type="match status" value="2"/>
</dbReference>
<name>A0A7Y9GF69_9ACTN</name>
<dbReference type="RefSeq" id="WP_179836113.1">
    <property type="nucleotide sequence ID" value="NZ_BMRD01000020.1"/>
</dbReference>
<feature type="transmembrane region" description="Helical" evidence="5">
    <location>
        <begin position="98"/>
        <end position="115"/>
    </location>
</feature>
<feature type="transmembrane region" description="Helical" evidence="5">
    <location>
        <begin position="155"/>
        <end position="175"/>
    </location>
</feature>
<keyword evidence="4 5" id="KW-0472">Membrane</keyword>
<feature type="transmembrane region" description="Helical" evidence="5">
    <location>
        <begin position="319"/>
        <end position="337"/>
    </location>
</feature>
<feature type="transmembrane region" description="Helical" evidence="5">
    <location>
        <begin position="59"/>
        <end position="77"/>
    </location>
</feature>
<feature type="transmembrane region" description="Helical" evidence="5">
    <location>
        <begin position="121"/>
        <end position="143"/>
    </location>
</feature>
<evidence type="ECO:0000256" key="1">
    <source>
        <dbReference type="ARBA" id="ARBA00004651"/>
    </source>
</evidence>
<dbReference type="Proteomes" id="UP000591272">
    <property type="component" value="Unassembled WGS sequence"/>
</dbReference>
<feature type="transmembrane region" description="Helical" evidence="5">
    <location>
        <begin position="181"/>
        <end position="201"/>
    </location>
</feature>
<sequence length="431" mass="44103">MEISYKEGSAPARPAPPATVPRHWIVAYFLATLAMWAGLLAAAQILLPAQLAALDPDRQVWHLGLITALGAGAAIVSSPVAGSLSDRTASRFGRRRPWVLASALVCSAALFALPLQTTVAGVGVCWVLVHGAANAMCAALCAAIPDRVPVARRGLVSGIAGLAMPVGLVVGTVLVSAIPTWAGYALMGGLTLTLALPYVLLEEPAPLRSPGLGGPPDGPASPVSGARAPRRSPKVFLADLYVSPRRHPDFAWTLSGRFFAQLSISLATLYLLYFLRDEVRVDDPAGGVAVLSLLYTAGVVAASVTAGRRSDRTGRRKPFVIVASILMAGALTCMALLPLWPAALASAAVLGAGHGVYLAIDQALVTEVLPLERDRAKDLGLINAAGSGAVAVAPLVAAGTLLLGGFSALFTAGAGLAVAGGLAIQPVRSVR</sequence>
<protein>
    <submittedName>
        <fullName evidence="7">MFS family permease</fullName>
    </submittedName>
</protein>
<dbReference type="EMBL" id="JACCBT010000001">
    <property type="protein sequence ID" value="NYE15417.1"/>
    <property type="molecule type" value="Genomic_DNA"/>
</dbReference>
<dbReference type="GO" id="GO:0005886">
    <property type="term" value="C:plasma membrane"/>
    <property type="evidence" value="ECO:0007669"/>
    <property type="project" value="UniProtKB-SubCell"/>
</dbReference>
<evidence type="ECO:0000256" key="5">
    <source>
        <dbReference type="SAM" id="Phobius"/>
    </source>
</evidence>
<comment type="caution">
    <text evidence="7">The sequence shown here is derived from an EMBL/GenBank/DDBJ whole genome shotgun (WGS) entry which is preliminary data.</text>
</comment>
<organism evidence="7 8">
    <name type="scientific">Actinomadura citrea</name>
    <dbReference type="NCBI Taxonomy" id="46158"/>
    <lineage>
        <taxon>Bacteria</taxon>
        <taxon>Bacillati</taxon>
        <taxon>Actinomycetota</taxon>
        <taxon>Actinomycetes</taxon>
        <taxon>Streptosporangiales</taxon>
        <taxon>Thermomonosporaceae</taxon>
        <taxon>Actinomadura</taxon>
    </lineage>
</organism>
<feature type="domain" description="Major facilitator superfamily (MFS) profile" evidence="6">
    <location>
        <begin position="249"/>
        <end position="431"/>
    </location>
</feature>
<reference evidence="7 8" key="1">
    <citation type="submission" date="2020-07" db="EMBL/GenBank/DDBJ databases">
        <title>Sequencing the genomes of 1000 actinobacteria strains.</title>
        <authorList>
            <person name="Klenk H.-P."/>
        </authorList>
    </citation>
    <scope>NUCLEOTIDE SEQUENCE [LARGE SCALE GENOMIC DNA]</scope>
    <source>
        <strain evidence="7 8">DSM 43461</strain>
    </source>
</reference>
<feature type="transmembrane region" description="Helical" evidence="5">
    <location>
        <begin position="381"/>
        <end position="402"/>
    </location>
</feature>
<evidence type="ECO:0000313" key="8">
    <source>
        <dbReference type="Proteomes" id="UP000591272"/>
    </source>
</evidence>
<feature type="transmembrane region" description="Helical" evidence="5">
    <location>
        <begin position="254"/>
        <end position="275"/>
    </location>
</feature>
<dbReference type="PANTHER" id="PTHR23528">
    <property type="match status" value="1"/>
</dbReference>
<keyword evidence="8" id="KW-1185">Reference proteome</keyword>
<dbReference type="Pfam" id="PF13347">
    <property type="entry name" value="MFS_2"/>
    <property type="match status" value="1"/>
</dbReference>
<feature type="transmembrane region" description="Helical" evidence="5">
    <location>
        <begin position="287"/>
        <end position="307"/>
    </location>
</feature>
<dbReference type="InterPro" id="IPR036259">
    <property type="entry name" value="MFS_trans_sf"/>
</dbReference>
<dbReference type="AlphaFoldDB" id="A0A7Y9GF69"/>
<dbReference type="InterPro" id="IPR020846">
    <property type="entry name" value="MFS_dom"/>
</dbReference>
<keyword evidence="2 5" id="KW-0812">Transmembrane</keyword>
<comment type="subcellular location">
    <subcellularLocation>
        <location evidence="1">Cell membrane</location>
        <topology evidence="1">Multi-pass membrane protein</topology>
    </subcellularLocation>
</comment>
<gene>
    <name evidence="7" type="ORF">BJ999_005713</name>
</gene>
<proteinExistence type="predicted"/>
<feature type="transmembrane region" description="Helical" evidence="5">
    <location>
        <begin position="343"/>
        <end position="360"/>
    </location>
</feature>
<evidence type="ECO:0000256" key="4">
    <source>
        <dbReference type="ARBA" id="ARBA00023136"/>
    </source>
</evidence>
<dbReference type="PANTHER" id="PTHR23528:SF1">
    <property type="entry name" value="MAJOR FACILITATOR SUPERFAMILY (MFS) PROFILE DOMAIN-CONTAINING PROTEIN"/>
    <property type="match status" value="1"/>
</dbReference>
<dbReference type="GO" id="GO:0022857">
    <property type="term" value="F:transmembrane transporter activity"/>
    <property type="evidence" value="ECO:0007669"/>
    <property type="project" value="InterPro"/>
</dbReference>
<evidence type="ECO:0000313" key="7">
    <source>
        <dbReference type="EMBL" id="NYE15417.1"/>
    </source>
</evidence>
<feature type="transmembrane region" description="Helical" evidence="5">
    <location>
        <begin position="408"/>
        <end position="427"/>
    </location>
</feature>
<dbReference type="SUPFAM" id="SSF103473">
    <property type="entry name" value="MFS general substrate transporter"/>
    <property type="match status" value="1"/>
</dbReference>
<dbReference type="PROSITE" id="PS50850">
    <property type="entry name" value="MFS"/>
    <property type="match status" value="1"/>
</dbReference>
<evidence type="ECO:0000256" key="2">
    <source>
        <dbReference type="ARBA" id="ARBA00022692"/>
    </source>
</evidence>
<keyword evidence="3 5" id="KW-1133">Transmembrane helix</keyword>
<dbReference type="Pfam" id="PF07690">
    <property type="entry name" value="MFS_1"/>
    <property type="match status" value="1"/>
</dbReference>
<dbReference type="InterPro" id="IPR011701">
    <property type="entry name" value="MFS"/>
</dbReference>
<evidence type="ECO:0000259" key="6">
    <source>
        <dbReference type="PROSITE" id="PS50850"/>
    </source>
</evidence>
<feature type="transmembrane region" description="Helical" evidence="5">
    <location>
        <begin position="25"/>
        <end position="47"/>
    </location>
</feature>
<accession>A0A7Y9GF69</accession>